<sequence length="122" mass="14682">MFNIFNLNFIRNQCQIQNILIIYTVQKLIQIHQIIVSIFQVKNDKQDQEIDSKQIQNYKTILIICKAYKVFILQLHHKMDNNVQCLCILLQNKESKIMARISIISRRQQLMLPNHIVFQLWQ</sequence>
<dbReference type="EMBL" id="CAJJDN010000116">
    <property type="protein sequence ID" value="CAD8118201.1"/>
    <property type="molecule type" value="Genomic_DNA"/>
</dbReference>
<comment type="caution">
    <text evidence="1">The sequence shown here is derived from an EMBL/GenBank/DDBJ whole genome shotgun (WGS) entry which is preliminary data.</text>
</comment>
<reference evidence="1" key="1">
    <citation type="submission" date="2021-01" db="EMBL/GenBank/DDBJ databases">
        <authorList>
            <consortium name="Genoscope - CEA"/>
            <person name="William W."/>
        </authorList>
    </citation>
    <scope>NUCLEOTIDE SEQUENCE</scope>
</reference>
<organism evidence="1 2">
    <name type="scientific">Paramecium sonneborni</name>
    <dbReference type="NCBI Taxonomy" id="65129"/>
    <lineage>
        <taxon>Eukaryota</taxon>
        <taxon>Sar</taxon>
        <taxon>Alveolata</taxon>
        <taxon>Ciliophora</taxon>
        <taxon>Intramacronucleata</taxon>
        <taxon>Oligohymenophorea</taxon>
        <taxon>Peniculida</taxon>
        <taxon>Parameciidae</taxon>
        <taxon>Paramecium</taxon>
    </lineage>
</organism>
<dbReference type="AlphaFoldDB" id="A0A8S1QRJ8"/>
<evidence type="ECO:0000313" key="1">
    <source>
        <dbReference type="EMBL" id="CAD8118201.1"/>
    </source>
</evidence>
<proteinExistence type="predicted"/>
<dbReference type="Proteomes" id="UP000692954">
    <property type="component" value="Unassembled WGS sequence"/>
</dbReference>
<keyword evidence="2" id="KW-1185">Reference proteome</keyword>
<name>A0A8S1QRJ8_9CILI</name>
<gene>
    <name evidence="1" type="ORF">PSON_ATCC_30995.1.T1160110</name>
</gene>
<evidence type="ECO:0000313" key="2">
    <source>
        <dbReference type="Proteomes" id="UP000692954"/>
    </source>
</evidence>
<accession>A0A8S1QRJ8</accession>
<protein>
    <submittedName>
        <fullName evidence="1">Uncharacterized protein</fullName>
    </submittedName>
</protein>